<dbReference type="GO" id="GO:0071014">
    <property type="term" value="C:post-mRNA release spliceosomal complex"/>
    <property type="evidence" value="ECO:0007669"/>
    <property type="project" value="TreeGrafter"/>
</dbReference>
<comment type="similarity">
    <text evidence="1">Belongs to the CWC16 family.</text>
</comment>
<protein>
    <submittedName>
        <fullName evidence="2">Coiled-coil domain-containing protein 130</fullName>
    </submittedName>
</protein>
<dbReference type="PANTHER" id="PTHR12111">
    <property type="entry name" value="SPLICING FACTOR YJU2"/>
    <property type="match status" value="1"/>
</dbReference>
<accession>A0A1U7LIV7</accession>
<dbReference type="GO" id="GO:0000398">
    <property type="term" value="P:mRNA splicing, via spliceosome"/>
    <property type="evidence" value="ECO:0007669"/>
    <property type="project" value="InterPro"/>
</dbReference>
<reference evidence="2 3" key="1">
    <citation type="submission" date="2016-04" db="EMBL/GenBank/DDBJ databases">
        <title>Evolutionary innovation and constraint leading to complex multicellularity in the Ascomycota.</title>
        <authorList>
            <person name="Cisse O."/>
            <person name="Nguyen A."/>
            <person name="Hewitt D.A."/>
            <person name="Jedd G."/>
            <person name="Stajich J.E."/>
        </authorList>
    </citation>
    <scope>NUCLEOTIDE SEQUENCE [LARGE SCALE GENOMIC DNA]</scope>
    <source>
        <strain evidence="2 3">DAH-3</strain>
    </source>
</reference>
<keyword evidence="3" id="KW-1185">Reference proteome</keyword>
<feature type="non-terminal residue" evidence="2">
    <location>
        <position position="1"/>
    </location>
</feature>
<gene>
    <name evidence="2" type="ORF">NEOLI_005164</name>
</gene>
<dbReference type="STRING" id="1198029.A0A1U7LIV7"/>
<evidence type="ECO:0000313" key="3">
    <source>
        <dbReference type="Proteomes" id="UP000186594"/>
    </source>
</evidence>
<name>A0A1U7LIV7_NEOID</name>
<evidence type="ECO:0000256" key="1">
    <source>
        <dbReference type="ARBA" id="ARBA00005595"/>
    </source>
</evidence>
<dbReference type="EMBL" id="LXFE01003148">
    <property type="protein sequence ID" value="OLL22482.1"/>
    <property type="molecule type" value="Genomic_DNA"/>
</dbReference>
<dbReference type="Proteomes" id="UP000186594">
    <property type="component" value="Unassembled WGS sequence"/>
</dbReference>
<dbReference type="GO" id="GO:0005684">
    <property type="term" value="C:U2-type spliceosomal complex"/>
    <property type="evidence" value="ECO:0007669"/>
    <property type="project" value="TreeGrafter"/>
</dbReference>
<organism evidence="2 3">
    <name type="scientific">Neolecta irregularis (strain DAH-3)</name>
    <dbReference type="NCBI Taxonomy" id="1198029"/>
    <lineage>
        <taxon>Eukaryota</taxon>
        <taxon>Fungi</taxon>
        <taxon>Dikarya</taxon>
        <taxon>Ascomycota</taxon>
        <taxon>Taphrinomycotina</taxon>
        <taxon>Neolectales</taxon>
        <taxon>Neolectaceae</taxon>
        <taxon>Neolecta</taxon>
    </lineage>
</organism>
<dbReference type="PANTHER" id="PTHR12111:SF2">
    <property type="entry name" value="SPLICING FACTOR YJU2B-RELATED"/>
    <property type="match status" value="1"/>
</dbReference>
<comment type="caution">
    <text evidence="2">The sequence shown here is derived from an EMBL/GenBank/DDBJ whole genome shotgun (WGS) entry which is preliminary data.</text>
</comment>
<dbReference type="OMA" id="LPFNVWC"/>
<dbReference type="Pfam" id="PF04502">
    <property type="entry name" value="Saf4_Yju2"/>
    <property type="match status" value="1"/>
</dbReference>
<dbReference type="OrthoDB" id="360327at2759"/>
<evidence type="ECO:0000313" key="2">
    <source>
        <dbReference type="EMBL" id="OLL22482.1"/>
    </source>
</evidence>
<sequence length="322" mass="36762">VITRHSLNSGFLYRIHHVDSQPNPPSPSQQYKMQGFNRYYPPTYDGKSTINQLNNSHALGNRARKLHQGCILPRPFSPLTPASSLCALSCPMTSSANSVLLMSPKVFVTTPKRKGLAVIILHLSGRFNTAYKIISGARKRIQEWDTSVAGNIVTSEQDRERIETDPIFRLEREMEDKKVAEERKPLLSKIEEANRRQWADPYSLSQKLRRSFREGKKIREAKNAADQKILDRNGLNIKLLEEAPQDLVAAKKVEFKRGREDIAKKKAVLGVKHPLDKGVRGEIFVNERIKNDPFLNSEFVKRRKRSREESECRTGLVGYQSD</sequence>
<dbReference type="AlphaFoldDB" id="A0A1U7LIV7"/>
<proteinExistence type="inferred from homology"/>
<dbReference type="InterPro" id="IPR007590">
    <property type="entry name" value="Saf4/Yju2"/>
</dbReference>